<dbReference type="PANTHER" id="PTHR33223">
    <property type="entry name" value="CCHC-TYPE DOMAIN-CONTAINING PROTEIN"/>
    <property type="match status" value="1"/>
</dbReference>
<protein>
    <recommendedName>
        <fullName evidence="3">Reverse transcriptase domain-containing protein</fullName>
    </recommendedName>
</protein>
<proteinExistence type="predicted"/>
<feature type="compositionally biased region" description="Basic and acidic residues" evidence="1">
    <location>
        <begin position="48"/>
        <end position="70"/>
    </location>
</feature>
<feature type="region of interest" description="Disordered" evidence="1">
    <location>
        <begin position="324"/>
        <end position="349"/>
    </location>
</feature>
<dbReference type="PANTHER" id="PTHR33223:SF11">
    <property type="entry name" value="ELEMENT PROTEIN, PUTATIVE-RELATED"/>
    <property type="match status" value="1"/>
</dbReference>
<organism evidence="2">
    <name type="scientific">Tanacetum cinerariifolium</name>
    <name type="common">Dalmatian daisy</name>
    <name type="synonym">Chrysanthemum cinerariifolium</name>
    <dbReference type="NCBI Taxonomy" id="118510"/>
    <lineage>
        <taxon>Eukaryota</taxon>
        <taxon>Viridiplantae</taxon>
        <taxon>Streptophyta</taxon>
        <taxon>Embryophyta</taxon>
        <taxon>Tracheophyta</taxon>
        <taxon>Spermatophyta</taxon>
        <taxon>Magnoliopsida</taxon>
        <taxon>eudicotyledons</taxon>
        <taxon>Gunneridae</taxon>
        <taxon>Pentapetalae</taxon>
        <taxon>asterids</taxon>
        <taxon>campanulids</taxon>
        <taxon>Asterales</taxon>
        <taxon>Asteraceae</taxon>
        <taxon>Asteroideae</taxon>
        <taxon>Anthemideae</taxon>
        <taxon>Anthemidinae</taxon>
        <taxon>Tanacetum</taxon>
    </lineage>
</organism>
<evidence type="ECO:0000256" key="1">
    <source>
        <dbReference type="SAM" id="MobiDB-lite"/>
    </source>
</evidence>
<sequence>MQPCENTATETTISFCQSYPKKYSKKRRRDIRKRLGSRRVRSVSGSPEPRRGRPESLRKKDPERKTMFKRLENGVFHRLEDNGKSMSAYLNDSRRHSYHSSRRDTGSCYQSFCSRGTEPASEKHHNKRAPSHRTKALSESEGSVGGHWKSRSKKQRSSIEDDDLSQPWVCEETDSFTPRMRYFDLLKRTRMPSQVKTYDRSEDLEDHLNIFQAAAKLEHWAMPTWCHMFNSTLTGSARQKKCIKDLVEIHYIKLKEKEYTKDFVRRFKVESKDVKRAPEIIRISRFMHGITNPELIKRLHDKIPKSVDEMMRITTSFLRGEVAASNQERKKSLPSWKQQEAEHKQSFKKGVLKISKGKFKAPPPMTTPVEKRNNNKLCEFHGEVGHNTDECMHLKRQIEELLKNGKLSHVIKELKQNSGKNQPKANKKGETSSKDKPLTILMTPPGIKNKMVSANAPLIGFSGEIIWPLGQLSLLVKIRDEEHSTSAWMNFVVVRSSSPYNRIIGRPRVRKMQAVLSTAHGMLKFPIPGRVLTLRSSKIIPIKCAMVSGPEGQPPAAHQAMEERIRQKRISQATDRNQAIQEEVEKLINVGIMKEVSDSLDEVIGSQTTFSADVIKNTYKDEGLHDLKKFTAFYFDGCLAKTLDQRETPNLSNLCSVVEKLYDLRPKVAAYLQSSLLPLAAGVFHYVGPRLIPETEPKIHSSLSKRTRNIPLGSDSGSYVNILLRHVRSRNRRPCDLEGFLYNPFASEQLATQILMVRCYLASLFPENINLLWQDEDLCQAFVGTGHMITTLEKACVCISLELISLWGGGVYHNWIVGPVVKALLVGSLSGVRNLAMAKVLLIYRPCLGKVLSRDTQAPARNPTTNRDTSGMVRRTKGTTCKGYDYYNPLREFGTSLLW</sequence>
<feature type="compositionally biased region" description="Basic and acidic residues" evidence="1">
    <location>
        <begin position="427"/>
        <end position="437"/>
    </location>
</feature>
<gene>
    <name evidence="2" type="ORF">Tci_036394</name>
</gene>
<comment type="caution">
    <text evidence="2">The sequence shown here is derived from an EMBL/GenBank/DDBJ whole genome shotgun (WGS) entry which is preliminary data.</text>
</comment>
<evidence type="ECO:0008006" key="3">
    <source>
        <dbReference type="Google" id="ProtNLM"/>
    </source>
</evidence>
<name>A0A6L2LRK9_TANCI</name>
<feature type="region of interest" description="Disordered" evidence="1">
    <location>
        <begin position="414"/>
        <end position="440"/>
    </location>
</feature>
<evidence type="ECO:0000313" key="2">
    <source>
        <dbReference type="EMBL" id="GEU64416.1"/>
    </source>
</evidence>
<accession>A0A6L2LRK9</accession>
<dbReference type="EMBL" id="BKCJ010005016">
    <property type="protein sequence ID" value="GEU64416.1"/>
    <property type="molecule type" value="Genomic_DNA"/>
</dbReference>
<feature type="region of interest" description="Disordered" evidence="1">
    <location>
        <begin position="114"/>
        <end position="160"/>
    </location>
</feature>
<feature type="compositionally biased region" description="Basic residues" evidence="1">
    <location>
        <begin position="124"/>
        <end position="135"/>
    </location>
</feature>
<dbReference type="AlphaFoldDB" id="A0A6L2LRK9"/>
<feature type="compositionally biased region" description="Basic residues" evidence="1">
    <location>
        <begin position="22"/>
        <end position="41"/>
    </location>
</feature>
<feature type="region of interest" description="Disordered" evidence="1">
    <location>
        <begin position="22"/>
        <end position="70"/>
    </location>
</feature>
<reference evidence="2" key="1">
    <citation type="journal article" date="2019" name="Sci. Rep.">
        <title>Draft genome of Tanacetum cinerariifolium, the natural source of mosquito coil.</title>
        <authorList>
            <person name="Yamashiro T."/>
            <person name="Shiraishi A."/>
            <person name="Satake H."/>
            <person name="Nakayama K."/>
        </authorList>
    </citation>
    <scope>NUCLEOTIDE SEQUENCE</scope>
</reference>